<organism evidence="1 2">
    <name type="scientific">Paractinoplanes ferrugineus</name>
    <dbReference type="NCBI Taxonomy" id="113564"/>
    <lineage>
        <taxon>Bacteria</taxon>
        <taxon>Bacillati</taxon>
        <taxon>Actinomycetota</taxon>
        <taxon>Actinomycetes</taxon>
        <taxon>Micromonosporales</taxon>
        <taxon>Micromonosporaceae</taxon>
        <taxon>Paractinoplanes</taxon>
    </lineage>
</organism>
<reference evidence="1" key="1">
    <citation type="submission" date="2021-01" db="EMBL/GenBank/DDBJ databases">
        <title>Whole genome shotgun sequence of Actinoplanes ferrugineus NBRC 15555.</title>
        <authorList>
            <person name="Komaki H."/>
            <person name="Tamura T."/>
        </authorList>
    </citation>
    <scope>NUCLEOTIDE SEQUENCE</scope>
    <source>
        <strain evidence="1">NBRC 15555</strain>
    </source>
</reference>
<keyword evidence="2" id="KW-1185">Reference proteome</keyword>
<dbReference type="Gene3D" id="3.30.1310.10">
    <property type="entry name" value="Nucleoid-associated protein YbaB-like domain"/>
    <property type="match status" value="1"/>
</dbReference>
<name>A0A919IXV9_9ACTN</name>
<evidence type="ECO:0000313" key="1">
    <source>
        <dbReference type="EMBL" id="GIE09802.1"/>
    </source>
</evidence>
<comment type="caution">
    <text evidence="1">The sequence shown here is derived from an EMBL/GenBank/DDBJ whole genome shotgun (WGS) entry which is preliminary data.</text>
</comment>
<sequence>MTGSLLDPDSADSYLRNWQDRVDRAAADTKAMSDRLADLRVTATDDNNLVTVTIDTTGVLHEIHFEERIQRVAPGAVSRAVLAALHTARRAAAARSREIVTETVGDDSPAGRAVAERMEQQLTGSDDHA</sequence>
<proteinExistence type="predicted"/>
<gene>
    <name evidence="1" type="ORF">Afe05nite_16420</name>
</gene>
<dbReference type="Pfam" id="PF02575">
    <property type="entry name" value="YbaB_DNA_bd"/>
    <property type="match status" value="1"/>
</dbReference>
<dbReference type="Proteomes" id="UP000598174">
    <property type="component" value="Unassembled WGS sequence"/>
</dbReference>
<accession>A0A919IXV9</accession>
<dbReference type="InterPro" id="IPR036894">
    <property type="entry name" value="YbaB-like_sf"/>
</dbReference>
<dbReference type="SUPFAM" id="SSF82607">
    <property type="entry name" value="YbaB-like"/>
    <property type="match status" value="1"/>
</dbReference>
<dbReference type="EMBL" id="BOMM01000012">
    <property type="protein sequence ID" value="GIE09802.1"/>
    <property type="molecule type" value="Genomic_DNA"/>
</dbReference>
<dbReference type="AlphaFoldDB" id="A0A919IXV9"/>
<dbReference type="GO" id="GO:0003677">
    <property type="term" value="F:DNA binding"/>
    <property type="evidence" value="ECO:0007669"/>
    <property type="project" value="InterPro"/>
</dbReference>
<dbReference type="RefSeq" id="WP_239117646.1">
    <property type="nucleotide sequence ID" value="NZ_BAAABP010000007.1"/>
</dbReference>
<evidence type="ECO:0000313" key="2">
    <source>
        <dbReference type="Proteomes" id="UP000598174"/>
    </source>
</evidence>
<dbReference type="InterPro" id="IPR004401">
    <property type="entry name" value="YbaB/EbfC"/>
</dbReference>
<evidence type="ECO:0008006" key="3">
    <source>
        <dbReference type="Google" id="ProtNLM"/>
    </source>
</evidence>
<protein>
    <recommendedName>
        <fullName evidence="3">YbaB/EbfC DNA-binding family protein</fullName>
    </recommendedName>
</protein>